<protein>
    <submittedName>
        <fullName evidence="2">Uncharacterized protein</fullName>
    </submittedName>
</protein>
<keyword evidence="1" id="KW-1133">Transmembrane helix</keyword>
<dbReference type="Proteomes" id="UP000249402">
    <property type="component" value="Unassembled WGS sequence"/>
</dbReference>
<gene>
    <name evidence="2" type="ORF">BO80DRAFT_291606</name>
</gene>
<evidence type="ECO:0000313" key="3">
    <source>
        <dbReference type="Proteomes" id="UP000249402"/>
    </source>
</evidence>
<dbReference type="EMBL" id="KZ824511">
    <property type="protein sequence ID" value="RAK94927.1"/>
    <property type="molecule type" value="Genomic_DNA"/>
</dbReference>
<dbReference type="OrthoDB" id="4509258at2759"/>
<evidence type="ECO:0000256" key="1">
    <source>
        <dbReference type="SAM" id="Phobius"/>
    </source>
</evidence>
<dbReference type="RefSeq" id="XP_025569255.1">
    <property type="nucleotide sequence ID" value="XM_025715000.1"/>
</dbReference>
<dbReference type="AlphaFoldDB" id="A0A395GJJ5"/>
<keyword evidence="1" id="KW-0472">Membrane</keyword>
<dbReference type="VEuPathDB" id="FungiDB:BO80DRAFT_291606"/>
<feature type="transmembrane region" description="Helical" evidence="1">
    <location>
        <begin position="24"/>
        <end position="40"/>
    </location>
</feature>
<proteinExistence type="predicted"/>
<keyword evidence="1" id="KW-0812">Transmembrane</keyword>
<dbReference type="GeneID" id="37219865"/>
<sequence>MYFCLRYTLFPPISYSPLWPGTPTFYFIFGTLLPLLHILVRSPTADNHFFLDVFPCSAVSVC</sequence>
<reference evidence="2 3" key="1">
    <citation type="submission" date="2018-02" db="EMBL/GenBank/DDBJ databases">
        <title>The genomes of Aspergillus section Nigri reveals drivers in fungal speciation.</title>
        <authorList>
            <consortium name="DOE Joint Genome Institute"/>
            <person name="Vesth T.C."/>
            <person name="Nybo J."/>
            <person name="Theobald S."/>
            <person name="Brandl J."/>
            <person name="Frisvad J.C."/>
            <person name="Nielsen K.F."/>
            <person name="Lyhne E.K."/>
            <person name="Kogle M.E."/>
            <person name="Kuo A."/>
            <person name="Riley R."/>
            <person name="Clum A."/>
            <person name="Nolan M."/>
            <person name="Lipzen A."/>
            <person name="Salamov A."/>
            <person name="Henrissat B."/>
            <person name="Wiebenga A."/>
            <person name="De vries R.P."/>
            <person name="Grigoriev I.V."/>
            <person name="Mortensen U.H."/>
            <person name="Andersen M.R."/>
            <person name="Baker S.E."/>
        </authorList>
    </citation>
    <scope>NUCLEOTIDE SEQUENCE [LARGE SCALE GENOMIC DNA]</scope>
    <source>
        <strain evidence="2 3">CBS 121593</strain>
    </source>
</reference>
<name>A0A395GJJ5_9EURO</name>
<accession>A0A395GJJ5</accession>
<organism evidence="2 3">
    <name type="scientific">Aspergillus ibericus CBS 121593</name>
    <dbReference type="NCBI Taxonomy" id="1448316"/>
    <lineage>
        <taxon>Eukaryota</taxon>
        <taxon>Fungi</taxon>
        <taxon>Dikarya</taxon>
        <taxon>Ascomycota</taxon>
        <taxon>Pezizomycotina</taxon>
        <taxon>Eurotiomycetes</taxon>
        <taxon>Eurotiomycetidae</taxon>
        <taxon>Eurotiales</taxon>
        <taxon>Aspergillaceae</taxon>
        <taxon>Aspergillus</taxon>
        <taxon>Aspergillus subgen. Circumdati</taxon>
    </lineage>
</organism>
<keyword evidence="3" id="KW-1185">Reference proteome</keyword>
<evidence type="ECO:0000313" key="2">
    <source>
        <dbReference type="EMBL" id="RAK94927.1"/>
    </source>
</evidence>